<dbReference type="GO" id="GO:0003964">
    <property type="term" value="F:RNA-directed DNA polymerase activity"/>
    <property type="evidence" value="ECO:0007669"/>
    <property type="project" value="UniProtKB-KW"/>
</dbReference>
<feature type="region of interest" description="Disordered" evidence="1">
    <location>
        <begin position="67"/>
        <end position="93"/>
    </location>
</feature>
<feature type="compositionally biased region" description="Polar residues" evidence="1">
    <location>
        <begin position="364"/>
        <end position="379"/>
    </location>
</feature>
<dbReference type="Gene3D" id="3.60.10.10">
    <property type="entry name" value="Endonuclease/exonuclease/phosphatase"/>
    <property type="match status" value="1"/>
</dbReference>
<reference evidence="3" key="1">
    <citation type="journal article" date="2022" name="Int. J. Mol. Sci.">
        <title>Draft Genome of Tanacetum Coccineum: Genomic Comparison of Closely Related Tanacetum-Family Plants.</title>
        <authorList>
            <person name="Yamashiro T."/>
            <person name="Shiraishi A."/>
            <person name="Nakayama K."/>
            <person name="Satake H."/>
        </authorList>
    </citation>
    <scope>NUCLEOTIDE SEQUENCE</scope>
</reference>
<sequence>MGSMRTKEDKVQRISTRSKACKRFGFVRFIKVFDVECLVTNLCTVWIGKHRIHANVARFQRPNLNSNSKQFSYNGEKRNNMHEDKKDNRPKDNSNSYVHAVKGCSQVNKEVDNIPTLVLDESCVNQQDYSCCLNGKVKDFEALSNLKVVLRNEGFDDIVLRYLGGLWVLIEFTSVEIKEKFQSNVGTGTWFCQLHQASNDLIIDGRVTWVEIEGIPLKVWFDNTFKWIASKWGTLLNVDNSEEGCLHRKRLCIYMTSTSNIFESFKLNYKGKVYWPRAKEVVGWILDFVELNDEDSKSGDEYSDGDCKEDLHRSDKELEGENDVTEVPDTVFEKESPRSKGGEDSVGQSDKQSEDPFNIYPLLNKNTCDNNKGSSTNDSLKYPPGFTPGEDVEAEFEKSNKGNSANSENGSNNNWSMKGGTELGVSNHFKKVVPPRIGGSILLLMDELIKVGQTMGYNMEGCTKNIEEIIESQGVNGVNFLSLQETKMESIELFDIKRCWGNFAFDYVYSTLVGNSGGILCVWDSNSFMKINATILDYFVMVRGTWVTNGKVLLIISVYAPQDLTEKKMLWDYLCHVIANWKGEVIVIGDFNEVYNKNERFCSVFNLQGVNAFNSFILSASLEEVPLGGCSFTWCYRSVSKMTWLEVPVDASNAMLNLMYHLKYLKKKIRAWNGRGGNVINSIQELDKLQSMETAQKAKIKWAIEGDENSNHFKKRFEGPNLVRPILNMEFPRHLNYVQKADIEAEVSNEEIKRALIDKDVITAMKHFFQCGFIPKGVNSSFIALIPKSLDAKMVKEFRPISLIGSLYKIIAKILANRLVMVLGDIVNEVQSAFVADRQILDGPFILNEIFQWCKLKKKHSFIFKVDFEKAYDSVRWDYLDDVLKKFGFGERWCGWI</sequence>
<proteinExistence type="predicted"/>
<evidence type="ECO:0000313" key="3">
    <source>
        <dbReference type="EMBL" id="GJS71678.1"/>
    </source>
</evidence>
<dbReference type="SUPFAM" id="SSF56219">
    <property type="entry name" value="DNase I-like"/>
    <property type="match status" value="1"/>
</dbReference>
<evidence type="ECO:0000256" key="1">
    <source>
        <dbReference type="SAM" id="MobiDB-lite"/>
    </source>
</evidence>
<feature type="compositionally biased region" description="Low complexity" evidence="1">
    <location>
        <begin position="401"/>
        <end position="414"/>
    </location>
</feature>
<gene>
    <name evidence="3" type="ORF">Tco_0704519</name>
</gene>
<feature type="compositionally biased region" description="Basic and acidic residues" evidence="1">
    <location>
        <begin position="331"/>
        <end position="343"/>
    </location>
</feature>
<feature type="compositionally biased region" description="Basic and acidic residues" evidence="1">
    <location>
        <begin position="295"/>
        <end position="319"/>
    </location>
</feature>
<keyword evidence="3" id="KW-0808">Transferase</keyword>
<feature type="domain" description="Reverse transcriptase" evidence="2">
    <location>
        <begin position="795"/>
        <end position="893"/>
    </location>
</feature>
<dbReference type="PANTHER" id="PTHR31635">
    <property type="entry name" value="REVERSE TRANSCRIPTASE DOMAIN-CONTAINING PROTEIN-RELATED"/>
    <property type="match status" value="1"/>
</dbReference>
<keyword evidence="3" id="KW-0548">Nucleotidyltransferase</keyword>
<dbReference type="InterPro" id="IPR000477">
    <property type="entry name" value="RT_dom"/>
</dbReference>
<dbReference type="InterPro" id="IPR036691">
    <property type="entry name" value="Endo/exonu/phosph_ase_sf"/>
</dbReference>
<protein>
    <submittedName>
        <fullName evidence="3">RNA-directed DNA polymerase, eukaryota</fullName>
    </submittedName>
</protein>
<evidence type="ECO:0000259" key="2">
    <source>
        <dbReference type="Pfam" id="PF00078"/>
    </source>
</evidence>
<reference evidence="3" key="2">
    <citation type="submission" date="2022-01" db="EMBL/GenBank/DDBJ databases">
        <authorList>
            <person name="Yamashiro T."/>
            <person name="Shiraishi A."/>
            <person name="Satake H."/>
            <person name="Nakayama K."/>
        </authorList>
    </citation>
    <scope>NUCLEOTIDE SEQUENCE</scope>
</reference>
<accession>A0ABQ4Y3K8</accession>
<dbReference type="PANTHER" id="PTHR31635:SF196">
    <property type="entry name" value="REVERSE TRANSCRIPTASE DOMAIN-CONTAINING PROTEIN-RELATED"/>
    <property type="match status" value="1"/>
</dbReference>
<feature type="compositionally biased region" description="Basic and acidic residues" evidence="1">
    <location>
        <begin position="75"/>
        <end position="92"/>
    </location>
</feature>
<organism evidence="3 4">
    <name type="scientific">Tanacetum coccineum</name>
    <dbReference type="NCBI Taxonomy" id="301880"/>
    <lineage>
        <taxon>Eukaryota</taxon>
        <taxon>Viridiplantae</taxon>
        <taxon>Streptophyta</taxon>
        <taxon>Embryophyta</taxon>
        <taxon>Tracheophyta</taxon>
        <taxon>Spermatophyta</taxon>
        <taxon>Magnoliopsida</taxon>
        <taxon>eudicotyledons</taxon>
        <taxon>Gunneridae</taxon>
        <taxon>Pentapetalae</taxon>
        <taxon>asterids</taxon>
        <taxon>campanulids</taxon>
        <taxon>Asterales</taxon>
        <taxon>Asteraceae</taxon>
        <taxon>Asteroideae</taxon>
        <taxon>Anthemideae</taxon>
        <taxon>Anthemidinae</taxon>
        <taxon>Tanacetum</taxon>
    </lineage>
</organism>
<keyword evidence="3" id="KW-0695">RNA-directed DNA polymerase</keyword>
<dbReference type="Proteomes" id="UP001151760">
    <property type="component" value="Unassembled WGS sequence"/>
</dbReference>
<name>A0ABQ4Y3K8_9ASTR</name>
<feature type="region of interest" description="Disordered" evidence="1">
    <location>
        <begin position="295"/>
        <end position="415"/>
    </location>
</feature>
<comment type="caution">
    <text evidence="3">The sequence shown here is derived from an EMBL/GenBank/DDBJ whole genome shotgun (WGS) entry which is preliminary data.</text>
</comment>
<evidence type="ECO:0000313" key="4">
    <source>
        <dbReference type="Proteomes" id="UP001151760"/>
    </source>
</evidence>
<keyword evidence="4" id="KW-1185">Reference proteome</keyword>
<dbReference type="Pfam" id="PF00078">
    <property type="entry name" value="RVT_1"/>
    <property type="match status" value="1"/>
</dbReference>
<dbReference type="EMBL" id="BQNB010010024">
    <property type="protein sequence ID" value="GJS71678.1"/>
    <property type="molecule type" value="Genomic_DNA"/>
</dbReference>